<accession>A0A1B6JH21</accession>
<dbReference type="AlphaFoldDB" id="A0A1B6JH21"/>
<dbReference type="Gene3D" id="3.40.50.1110">
    <property type="entry name" value="SGNH hydrolase"/>
    <property type="match status" value="1"/>
</dbReference>
<evidence type="ECO:0000313" key="1">
    <source>
        <dbReference type="EMBL" id="JAS98213.1"/>
    </source>
</evidence>
<organism evidence="1">
    <name type="scientific">Homalodisca liturata</name>
    <dbReference type="NCBI Taxonomy" id="320908"/>
    <lineage>
        <taxon>Eukaryota</taxon>
        <taxon>Metazoa</taxon>
        <taxon>Ecdysozoa</taxon>
        <taxon>Arthropoda</taxon>
        <taxon>Hexapoda</taxon>
        <taxon>Insecta</taxon>
        <taxon>Pterygota</taxon>
        <taxon>Neoptera</taxon>
        <taxon>Paraneoptera</taxon>
        <taxon>Hemiptera</taxon>
        <taxon>Auchenorrhyncha</taxon>
        <taxon>Membracoidea</taxon>
        <taxon>Cicadellidae</taxon>
        <taxon>Cicadellinae</taxon>
        <taxon>Proconiini</taxon>
        <taxon>Homalodisca</taxon>
    </lineage>
</organism>
<gene>
    <name evidence="1" type="ORF">g.57906</name>
</gene>
<dbReference type="InterPro" id="IPR036514">
    <property type="entry name" value="SGNH_hydro_sf"/>
</dbReference>
<evidence type="ECO:0008006" key="2">
    <source>
        <dbReference type="Google" id="ProtNLM"/>
    </source>
</evidence>
<dbReference type="EMBL" id="GECU01009493">
    <property type="protein sequence ID" value="JAS98213.1"/>
    <property type="molecule type" value="Transcribed_RNA"/>
</dbReference>
<feature type="non-terminal residue" evidence="1">
    <location>
        <position position="1"/>
    </location>
</feature>
<feature type="non-terminal residue" evidence="1">
    <location>
        <position position="196"/>
    </location>
</feature>
<protein>
    <recommendedName>
        <fullName evidence="2">SGNH hydrolase-type esterase domain-containing protein</fullName>
    </recommendedName>
</protein>
<name>A0A1B6JH21_9HEMI</name>
<proteinExistence type="predicted"/>
<reference evidence="1" key="1">
    <citation type="submission" date="2015-11" db="EMBL/GenBank/DDBJ databases">
        <title>De novo transcriptome assembly of four potential Pierce s Disease insect vectors from Arizona vineyards.</title>
        <authorList>
            <person name="Tassone E.E."/>
        </authorList>
    </citation>
    <scope>NUCLEOTIDE SEQUENCE</scope>
</reference>
<dbReference type="SUPFAM" id="SSF52266">
    <property type="entry name" value="SGNH hydrolase"/>
    <property type="match status" value="1"/>
</dbReference>
<sequence length="196" mass="21253">RPSDSPKEPLLLSFSSVLIDGDSHSRGLAGLVQRMVARKTMVKGMCKPGAKLLDVTSDRPPPAGSCSVIIAGTNDVAAGQQNNIYRHLERCITGKLKSAGVVVATLPHRHDLPANHPVNLETARVNSYIEELCVRHGRAEVLNFNRIDREAFTSHGMHLRPQHKRLLAELLLESVKRLDTTPSPAAVCESPPPPSG</sequence>